<dbReference type="InterPro" id="IPR036188">
    <property type="entry name" value="FAD/NAD-bd_sf"/>
</dbReference>
<feature type="domain" description="FAD-binding" evidence="2">
    <location>
        <begin position="65"/>
        <end position="393"/>
    </location>
</feature>
<protein>
    <submittedName>
        <fullName evidence="3">Geranylgeranyl reductase family protein</fullName>
    </submittedName>
</protein>
<dbReference type="Proteomes" id="UP001595975">
    <property type="component" value="Unassembled WGS sequence"/>
</dbReference>
<dbReference type="SUPFAM" id="SSF51905">
    <property type="entry name" value="FAD/NAD(P)-binding domain"/>
    <property type="match status" value="1"/>
</dbReference>
<dbReference type="Gene3D" id="3.50.50.60">
    <property type="entry name" value="FAD/NAD(P)-binding domain"/>
    <property type="match status" value="1"/>
</dbReference>
<reference evidence="4" key="1">
    <citation type="journal article" date="2019" name="Int. J. Syst. Evol. Microbiol.">
        <title>The Global Catalogue of Microorganisms (GCM) 10K type strain sequencing project: providing services to taxonomists for standard genome sequencing and annotation.</title>
        <authorList>
            <consortium name="The Broad Institute Genomics Platform"/>
            <consortium name="The Broad Institute Genome Sequencing Center for Infectious Disease"/>
            <person name="Wu L."/>
            <person name="Ma J."/>
        </authorList>
    </citation>
    <scope>NUCLEOTIDE SEQUENCE [LARGE SCALE GENOMIC DNA]</scope>
    <source>
        <strain evidence="4">CGMCC 4.1437</strain>
    </source>
</reference>
<accession>A0ABW0XF91</accession>
<comment type="caution">
    <text evidence="3">The sequence shown here is derived from an EMBL/GenBank/DDBJ whole genome shotgun (WGS) entry which is preliminary data.</text>
</comment>
<feature type="compositionally biased region" description="Polar residues" evidence="1">
    <location>
        <begin position="1"/>
        <end position="11"/>
    </location>
</feature>
<keyword evidence="4" id="KW-1185">Reference proteome</keyword>
<dbReference type="PRINTS" id="PR00420">
    <property type="entry name" value="RNGMNOXGNASE"/>
</dbReference>
<dbReference type="PANTHER" id="PTHR42685">
    <property type="entry name" value="GERANYLGERANYL DIPHOSPHATE REDUCTASE"/>
    <property type="match status" value="1"/>
</dbReference>
<evidence type="ECO:0000313" key="4">
    <source>
        <dbReference type="Proteomes" id="UP001595975"/>
    </source>
</evidence>
<feature type="region of interest" description="Disordered" evidence="1">
    <location>
        <begin position="1"/>
        <end position="60"/>
    </location>
</feature>
<organism evidence="3 4">
    <name type="scientific">Kitasatospora misakiensis</name>
    <dbReference type="NCBI Taxonomy" id="67330"/>
    <lineage>
        <taxon>Bacteria</taxon>
        <taxon>Bacillati</taxon>
        <taxon>Actinomycetota</taxon>
        <taxon>Actinomycetes</taxon>
        <taxon>Kitasatosporales</taxon>
        <taxon>Streptomycetaceae</taxon>
        <taxon>Kitasatospora</taxon>
    </lineage>
</organism>
<feature type="compositionally biased region" description="Low complexity" evidence="1">
    <location>
        <begin position="20"/>
        <end position="58"/>
    </location>
</feature>
<gene>
    <name evidence="3" type="ORF">ACFP3U_32750</name>
</gene>
<evidence type="ECO:0000259" key="2">
    <source>
        <dbReference type="Pfam" id="PF01494"/>
    </source>
</evidence>
<dbReference type="PANTHER" id="PTHR42685:SF22">
    <property type="entry name" value="CONDITIONED MEDIUM FACTOR RECEPTOR 1"/>
    <property type="match status" value="1"/>
</dbReference>
<evidence type="ECO:0000256" key="1">
    <source>
        <dbReference type="SAM" id="MobiDB-lite"/>
    </source>
</evidence>
<dbReference type="InterPro" id="IPR011777">
    <property type="entry name" value="Geranylgeranyl_Rdtase_fam"/>
</dbReference>
<proteinExistence type="predicted"/>
<dbReference type="InterPro" id="IPR050407">
    <property type="entry name" value="Geranylgeranyl_reductase"/>
</dbReference>
<evidence type="ECO:0000313" key="3">
    <source>
        <dbReference type="EMBL" id="MFC5667721.1"/>
    </source>
</evidence>
<dbReference type="Pfam" id="PF01494">
    <property type="entry name" value="FAD_binding_3"/>
    <property type="match status" value="1"/>
</dbReference>
<dbReference type="EMBL" id="JBHSOF010000065">
    <property type="protein sequence ID" value="MFC5667721.1"/>
    <property type="molecule type" value="Genomic_DNA"/>
</dbReference>
<dbReference type="InterPro" id="IPR002938">
    <property type="entry name" value="FAD-bd"/>
</dbReference>
<name>A0ABW0XF91_9ACTN</name>
<sequence length="484" mass="51250">MPGPAQQSSTRPARPDTARPSDPSDSSGPSDLSKSPSAPDSSGPSGAAEPAAAAASASGNDVDTADVIVVGAGPAGSTAAYHLARTGLDVLLLEKSAFPREKVCGDGLTPRAVRQLIDLGIDVSESAGWLHNRGLRIVAGGRRLELDWPELSAYPAFGLVRRRADFDELLARRAAAAGARLVERANVAGPLLDERTGRITGVTARLGEERRPVAYHAPLVVAADGNSTRLSLAMKRYRRTDRAMGVAYRTYFTTPRHEDRYLEAWLDLRHPTDPARRLLPGYAWVFGMGDGTANVGLGVVDTGAVPGEVDWKDLLRRWCDGLPAEYGYSPEAVTEPIRGSALPMGLNRQPHYADGLLLIGDAGGTVSPATGEGIAYAMESGRYAAETIVQALARRTDRGRDLALRAYPQALRAAYDGYFALGRLTAAALSRPRLLGAAGAAGLGNPAVLKAAFRLMVNLTEPNSRDALDRLLHVLGRLAPSSRG</sequence>
<dbReference type="RefSeq" id="WP_380229388.1">
    <property type="nucleotide sequence ID" value="NZ_JBHSOF010000065.1"/>
</dbReference>
<dbReference type="NCBIfam" id="TIGR02032">
    <property type="entry name" value="GG-red-SF"/>
    <property type="match status" value="1"/>
</dbReference>